<dbReference type="EMBL" id="ML996692">
    <property type="protein sequence ID" value="KAF2401955.1"/>
    <property type="molecule type" value="Genomic_DNA"/>
</dbReference>
<feature type="region of interest" description="Disordered" evidence="1">
    <location>
        <begin position="28"/>
        <end position="54"/>
    </location>
</feature>
<feature type="compositionally biased region" description="Low complexity" evidence="1">
    <location>
        <begin position="32"/>
        <end position="44"/>
    </location>
</feature>
<evidence type="ECO:0000256" key="2">
    <source>
        <dbReference type="SAM" id="Phobius"/>
    </source>
</evidence>
<keyword evidence="2" id="KW-0472">Membrane</keyword>
<evidence type="ECO:0000256" key="1">
    <source>
        <dbReference type="SAM" id="MobiDB-lite"/>
    </source>
</evidence>
<gene>
    <name evidence="3" type="ORF">EJ06DRAFT_369485</name>
</gene>
<feature type="region of interest" description="Disordered" evidence="1">
    <location>
        <begin position="309"/>
        <end position="354"/>
    </location>
</feature>
<feature type="compositionally biased region" description="Polar residues" evidence="1">
    <location>
        <begin position="90"/>
        <end position="100"/>
    </location>
</feature>
<feature type="compositionally biased region" description="Basic residues" evidence="1">
    <location>
        <begin position="132"/>
        <end position="142"/>
    </location>
</feature>
<feature type="transmembrane region" description="Helical" evidence="2">
    <location>
        <begin position="171"/>
        <end position="193"/>
    </location>
</feature>
<keyword evidence="2" id="KW-0812">Transmembrane</keyword>
<reference evidence="3" key="1">
    <citation type="journal article" date="2020" name="Stud. Mycol.">
        <title>101 Dothideomycetes genomes: a test case for predicting lifestyles and emergence of pathogens.</title>
        <authorList>
            <person name="Haridas S."/>
            <person name="Albert R."/>
            <person name="Binder M."/>
            <person name="Bloem J."/>
            <person name="Labutti K."/>
            <person name="Salamov A."/>
            <person name="Andreopoulos B."/>
            <person name="Baker S."/>
            <person name="Barry K."/>
            <person name="Bills G."/>
            <person name="Bluhm B."/>
            <person name="Cannon C."/>
            <person name="Castanera R."/>
            <person name="Culley D."/>
            <person name="Daum C."/>
            <person name="Ezra D."/>
            <person name="Gonzalez J."/>
            <person name="Henrissat B."/>
            <person name="Kuo A."/>
            <person name="Liang C."/>
            <person name="Lipzen A."/>
            <person name="Lutzoni F."/>
            <person name="Magnuson J."/>
            <person name="Mondo S."/>
            <person name="Nolan M."/>
            <person name="Ohm R."/>
            <person name="Pangilinan J."/>
            <person name="Park H.-J."/>
            <person name="Ramirez L."/>
            <person name="Alfaro M."/>
            <person name="Sun H."/>
            <person name="Tritt A."/>
            <person name="Yoshinaga Y."/>
            <person name="Zwiers L.-H."/>
            <person name="Turgeon B."/>
            <person name="Goodwin S."/>
            <person name="Spatafora J."/>
            <person name="Crous P."/>
            <person name="Grigoriev I."/>
        </authorList>
    </citation>
    <scope>NUCLEOTIDE SEQUENCE</scope>
    <source>
        <strain evidence="3">CBS 262.69</strain>
    </source>
</reference>
<sequence>MALPTSTQPDPRTSRLSAIQDNIRSLLRDMGSPASSSLYSRSPNPNAPINGTPRARVRGFFGRVQPGYTQSAASSASHLPLNPPLVQAYSPASNWDESPTQPAPAVLPSFRHPSDPSPVVDEDRDLEAAAPARRHRRRKRRAPPNAWVRKPSGPRRRGNCLPMRGPTRGKALACFVSGVFLAAILTTYLTIALTVKGLGQELHVLFILTIVGTLIFFVHSLIRVCILHLRPKNQQRLERIPSVAGPEGFQPTVPIRVHLARDEEIVARAEDGTVEEAKLESLKAPPPAYGLWRCSVRVNPALLHWQRVGDSSSADGSTSPQSSQMSPVSPAASSHTPEMSQTAQVGPRPPSYVSDDGVDYIVTAAPRSTVLFQQRPTTPSDIHPAFRIRLP</sequence>
<feature type="compositionally biased region" description="Low complexity" evidence="1">
    <location>
        <begin position="317"/>
        <end position="334"/>
    </location>
</feature>
<evidence type="ECO:0000313" key="3">
    <source>
        <dbReference type="EMBL" id="KAF2401955.1"/>
    </source>
</evidence>
<keyword evidence="4" id="KW-1185">Reference proteome</keyword>
<protein>
    <submittedName>
        <fullName evidence="3">Uncharacterized protein</fullName>
    </submittedName>
</protein>
<proteinExistence type="predicted"/>
<evidence type="ECO:0000313" key="4">
    <source>
        <dbReference type="Proteomes" id="UP000799640"/>
    </source>
</evidence>
<feature type="region of interest" description="Disordered" evidence="1">
    <location>
        <begin position="371"/>
        <end position="391"/>
    </location>
</feature>
<name>A0A6G1I1U7_9PEZI</name>
<keyword evidence="2" id="KW-1133">Transmembrane helix</keyword>
<dbReference type="Proteomes" id="UP000799640">
    <property type="component" value="Unassembled WGS sequence"/>
</dbReference>
<feature type="region of interest" description="Disordered" evidence="1">
    <location>
        <begin position="90"/>
        <end position="161"/>
    </location>
</feature>
<feature type="compositionally biased region" description="Polar residues" evidence="1">
    <location>
        <begin position="335"/>
        <end position="344"/>
    </location>
</feature>
<accession>A0A6G1I1U7</accession>
<dbReference type="AlphaFoldDB" id="A0A6G1I1U7"/>
<organism evidence="3 4">
    <name type="scientific">Trichodelitschia bisporula</name>
    <dbReference type="NCBI Taxonomy" id="703511"/>
    <lineage>
        <taxon>Eukaryota</taxon>
        <taxon>Fungi</taxon>
        <taxon>Dikarya</taxon>
        <taxon>Ascomycota</taxon>
        <taxon>Pezizomycotina</taxon>
        <taxon>Dothideomycetes</taxon>
        <taxon>Dothideomycetes incertae sedis</taxon>
        <taxon>Phaeotrichales</taxon>
        <taxon>Phaeotrichaceae</taxon>
        <taxon>Trichodelitschia</taxon>
    </lineage>
</organism>
<dbReference type="OrthoDB" id="5417811at2759"/>
<feature type="transmembrane region" description="Helical" evidence="2">
    <location>
        <begin position="205"/>
        <end position="229"/>
    </location>
</feature>
<feature type="compositionally biased region" description="Polar residues" evidence="1">
    <location>
        <begin position="371"/>
        <end position="380"/>
    </location>
</feature>